<comment type="caution">
    <text evidence="1">The sequence shown here is derived from an EMBL/GenBank/DDBJ whole genome shotgun (WGS) entry which is preliminary data.</text>
</comment>
<dbReference type="Proteomes" id="UP000076154">
    <property type="component" value="Unassembled WGS sequence"/>
</dbReference>
<protein>
    <submittedName>
        <fullName evidence="1">Uncharacterized protein</fullName>
    </submittedName>
</protein>
<evidence type="ECO:0000313" key="2">
    <source>
        <dbReference type="Proteomes" id="UP000076154"/>
    </source>
</evidence>
<evidence type="ECO:0000313" key="1">
    <source>
        <dbReference type="EMBL" id="RDB22428.1"/>
    </source>
</evidence>
<keyword evidence="2" id="KW-1185">Reference proteome</keyword>
<dbReference type="InParanoid" id="A0A369JKP8"/>
<sequence length="352" mass="39406">MARLARSIWCSHQAFLEQTIEYYRLKSLSHRATTIHRAQTKQLKSAGIGYFDFKSSAMTYNCPDPRQPCRYILSTCLHLDDCASVCFLPPTSGRLFGRESRSVQRQLIPTPNCHGLDFVDFGTTLGHMGAAMDFNALVVVFRNTPLNCQMPSLCETCLVSGAKYAGYGDDWILALVGLSFVAPNFPLYLEHTMHRNFLILRTGIQYQERLISPEKVMFILIESCLVFFASQTMTRYTHHIVLLLATFILMLCLSPVPGCPNDIAAQIYKETYLDFTVSLDHQPIPCPTEQDTAIVICRRAFVDTCGFSDGDIKSVHVHAHTANAVCDGGTAIICGASDTNYDLTRKQGYRDK</sequence>
<organism evidence="1 2">
    <name type="scientific">Hypsizygus marmoreus</name>
    <name type="common">White beech mushroom</name>
    <name type="synonym">Agaricus marmoreus</name>
    <dbReference type="NCBI Taxonomy" id="39966"/>
    <lineage>
        <taxon>Eukaryota</taxon>
        <taxon>Fungi</taxon>
        <taxon>Dikarya</taxon>
        <taxon>Basidiomycota</taxon>
        <taxon>Agaricomycotina</taxon>
        <taxon>Agaricomycetes</taxon>
        <taxon>Agaricomycetidae</taxon>
        <taxon>Agaricales</taxon>
        <taxon>Tricholomatineae</taxon>
        <taxon>Lyophyllaceae</taxon>
        <taxon>Hypsizygus</taxon>
    </lineage>
</organism>
<gene>
    <name evidence="1" type="ORF">Hypma_010421</name>
</gene>
<dbReference type="AlphaFoldDB" id="A0A369JKP8"/>
<proteinExistence type="predicted"/>
<name>A0A369JKP8_HYPMA</name>
<accession>A0A369JKP8</accession>
<dbReference type="EMBL" id="LUEZ02000050">
    <property type="protein sequence ID" value="RDB22428.1"/>
    <property type="molecule type" value="Genomic_DNA"/>
</dbReference>
<reference evidence="1" key="1">
    <citation type="submission" date="2018-04" db="EMBL/GenBank/DDBJ databases">
        <title>Whole genome sequencing of Hypsizygus marmoreus.</title>
        <authorList>
            <person name="Choi I.-G."/>
            <person name="Min B."/>
            <person name="Kim J.-G."/>
            <person name="Kim S."/>
            <person name="Oh Y.-L."/>
            <person name="Kong W.-S."/>
            <person name="Park H."/>
            <person name="Jeong J."/>
            <person name="Song E.-S."/>
        </authorList>
    </citation>
    <scope>NUCLEOTIDE SEQUENCE [LARGE SCALE GENOMIC DNA]</scope>
    <source>
        <strain evidence="1">51987-8</strain>
    </source>
</reference>